<dbReference type="Pfam" id="PF01105">
    <property type="entry name" value="EMP24_GP25L"/>
    <property type="match status" value="1"/>
</dbReference>
<feature type="domain" description="GOLD" evidence="12">
    <location>
        <begin position="29"/>
        <end position="111"/>
    </location>
</feature>
<evidence type="ECO:0000259" key="12">
    <source>
        <dbReference type="PROSITE" id="PS50866"/>
    </source>
</evidence>
<reference evidence="14" key="1">
    <citation type="submission" date="2025-08" db="UniProtKB">
        <authorList>
            <consortium name="RefSeq"/>
        </authorList>
    </citation>
    <scope>IDENTIFICATION</scope>
    <source>
        <strain evidence="14">11010-0011.00</strain>
        <tissue evidence="14">Whole body</tissue>
    </source>
</reference>
<keyword evidence="5 11" id="KW-0732">Signal</keyword>
<evidence type="ECO:0000256" key="5">
    <source>
        <dbReference type="ARBA" id="ARBA00022729"/>
    </source>
</evidence>
<evidence type="ECO:0000256" key="9">
    <source>
        <dbReference type="RuleBase" id="RU003827"/>
    </source>
</evidence>
<evidence type="ECO:0000256" key="1">
    <source>
        <dbReference type="ARBA" id="ARBA00004479"/>
    </source>
</evidence>
<dbReference type="GO" id="GO:0012505">
    <property type="term" value="C:endomembrane system"/>
    <property type="evidence" value="ECO:0007669"/>
    <property type="project" value="UniProtKB-SubCell"/>
</dbReference>
<dbReference type="RefSeq" id="XP_030375533.1">
    <property type="nucleotide sequence ID" value="XM_030519673.1"/>
</dbReference>
<evidence type="ECO:0000313" key="13">
    <source>
        <dbReference type="Proteomes" id="UP000504634"/>
    </source>
</evidence>
<evidence type="ECO:0000256" key="7">
    <source>
        <dbReference type="ARBA" id="ARBA00023136"/>
    </source>
</evidence>
<evidence type="ECO:0000256" key="6">
    <source>
        <dbReference type="ARBA" id="ARBA00022989"/>
    </source>
</evidence>
<evidence type="ECO:0000256" key="8">
    <source>
        <dbReference type="ARBA" id="ARBA00037847"/>
    </source>
</evidence>
<keyword evidence="4 9" id="KW-0812">Transmembrane</keyword>
<evidence type="ECO:0000256" key="11">
    <source>
        <dbReference type="SAM" id="SignalP"/>
    </source>
</evidence>
<evidence type="ECO:0000256" key="3">
    <source>
        <dbReference type="ARBA" id="ARBA00022473"/>
    </source>
</evidence>
<evidence type="ECO:0000313" key="14">
    <source>
        <dbReference type="RefSeq" id="XP_030375533.1"/>
    </source>
</evidence>
<dbReference type="SUPFAM" id="SSF101576">
    <property type="entry name" value="Supernatant protein factor (SPF), C-terminal domain"/>
    <property type="match status" value="1"/>
</dbReference>
<dbReference type="OrthoDB" id="62956at2759"/>
<feature type="chain" id="PRO_5027058293" evidence="11">
    <location>
        <begin position="20"/>
        <end position="205"/>
    </location>
</feature>
<evidence type="ECO:0000256" key="4">
    <source>
        <dbReference type="ARBA" id="ARBA00022692"/>
    </source>
</evidence>
<accession>A0A6J2TK64</accession>
<dbReference type="GO" id="GO:0016020">
    <property type="term" value="C:membrane"/>
    <property type="evidence" value="ECO:0007669"/>
    <property type="project" value="UniProtKB-SubCell"/>
</dbReference>
<evidence type="ECO:0000256" key="10">
    <source>
        <dbReference type="SAM" id="Phobius"/>
    </source>
</evidence>
<dbReference type="SMART" id="SM01190">
    <property type="entry name" value="EMP24_GP25L"/>
    <property type="match status" value="1"/>
</dbReference>
<name>A0A6J2TK64_DROLE</name>
<dbReference type="InterPro" id="IPR015720">
    <property type="entry name" value="Emp24-like"/>
</dbReference>
<protein>
    <submittedName>
        <fullName evidence="14">Transmembrane emp24 domain-containing protein 2</fullName>
    </submittedName>
</protein>
<dbReference type="InterPro" id="IPR036598">
    <property type="entry name" value="GOLD_dom_sf"/>
</dbReference>
<evidence type="ECO:0000256" key="2">
    <source>
        <dbReference type="ARBA" id="ARBA00007104"/>
    </source>
</evidence>
<keyword evidence="6 10" id="KW-1133">Transmembrane helix</keyword>
<dbReference type="InterPro" id="IPR009038">
    <property type="entry name" value="GOLD_dom"/>
</dbReference>
<dbReference type="PANTHER" id="PTHR22811">
    <property type="entry name" value="TRANSMEMBRANE EMP24 DOMAIN-CONTAINING PROTEIN"/>
    <property type="match status" value="1"/>
</dbReference>
<dbReference type="Proteomes" id="UP000504634">
    <property type="component" value="Unplaced"/>
</dbReference>
<dbReference type="GeneID" id="115624827"/>
<comment type="subcellular location">
    <subcellularLocation>
        <location evidence="8">Endomembrane system</location>
        <topology evidence="8">Single-pass membrane protein</topology>
    </subcellularLocation>
    <subcellularLocation>
        <location evidence="1 9">Membrane</location>
        <topology evidence="1 9">Single-pass type I membrane protein</topology>
    </subcellularLocation>
</comment>
<dbReference type="AlphaFoldDB" id="A0A6J2TK64"/>
<comment type="similarity">
    <text evidence="2 9">Belongs to the EMP24/GP25L family.</text>
</comment>
<feature type="transmembrane region" description="Helical" evidence="10">
    <location>
        <begin position="173"/>
        <end position="195"/>
    </location>
</feature>
<organism evidence="13 14">
    <name type="scientific">Drosophila lebanonensis</name>
    <name type="common">Fruit fly</name>
    <name type="synonym">Scaptodrosophila lebanonensis</name>
    <dbReference type="NCBI Taxonomy" id="7225"/>
    <lineage>
        <taxon>Eukaryota</taxon>
        <taxon>Metazoa</taxon>
        <taxon>Ecdysozoa</taxon>
        <taxon>Arthropoda</taxon>
        <taxon>Hexapoda</taxon>
        <taxon>Insecta</taxon>
        <taxon>Pterygota</taxon>
        <taxon>Neoptera</taxon>
        <taxon>Endopterygota</taxon>
        <taxon>Diptera</taxon>
        <taxon>Brachycera</taxon>
        <taxon>Muscomorpha</taxon>
        <taxon>Ephydroidea</taxon>
        <taxon>Drosophilidae</taxon>
        <taxon>Scaptodrosophila</taxon>
    </lineage>
</organism>
<proteinExistence type="inferred from homology"/>
<feature type="signal peptide" evidence="11">
    <location>
        <begin position="1"/>
        <end position="19"/>
    </location>
</feature>
<gene>
    <name evidence="14" type="primary">LOC115624827</name>
</gene>
<dbReference type="PROSITE" id="PS50866">
    <property type="entry name" value="GOLD"/>
    <property type="match status" value="1"/>
</dbReference>
<sequence>MLFYLILWLLPLLPHTACGFTVTVDAHETVCFFDMAHVNDKLSISFEVMEGGFLDIAVRITGPNEDVLYQANKETTGIYTFTAIQNGSHTLCFDNRRSTLTPKIVMFQLKVIRALSYYIDPSLRHDDVMEQVMVQEMVNILSGKMLAVKQEQEYMHVRYTGHQGVSENTHFRVVAWSMLGPTMLLLMTVVEVYYLKRFFEVRRIV</sequence>
<keyword evidence="7 10" id="KW-0472">Membrane</keyword>
<keyword evidence="3" id="KW-0217">Developmental protein</keyword>
<keyword evidence="13" id="KW-1185">Reference proteome</keyword>